<name>A0ABR6Q407_9FLAO</name>
<evidence type="ECO:0000313" key="3">
    <source>
        <dbReference type="EMBL" id="MBB6332691.1"/>
    </source>
</evidence>
<feature type="signal peptide" evidence="2">
    <location>
        <begin position="1"/>
        <end position="18"/>
    </location>
</feature>
<comment type="caution">
    <text evidence="3">The sequence shown here is derived from an EMBL/GenBank/DDBJ whole genome shotgun (WGS) entry which is preliminary data.</text>
</comment>
<feature type="chain" id="PRO_5045714464" evidence="2">
    <location>
        <begin position="19"/>
        <end position="55"/>
    </location>
</feature>
<reference evidence="3 4" key="1">
    <citation type="submission" date="2020-08" db="EMBL/GenBank/DDBJ databases">
        <title>Functional genomics of gut bacteria from endangered species of beetles.</title>
        <authorList>
            <person name="Carlos-Shanley C."/>
        </authorList>
    </citation>
    <scope>NUCLEOTIDE SEQUENCE [LARGE SCALE GENOMIC DNA]</scope>
    <source>
        <strain evidence="3 4">S00068</strain>
    </source>
</reference>
<protein>
    <submittedName>
        <fullName evidence="3">Uncharacterized protein</fullName>
    </submittedName>
</protein>
<feature type="compositionally biased region" description="Polar residues" evidence="1">
    <location>
        <begin position="15"/>
        <end position="47"/>
    </location>
</feature>
<evidence type="ECO:0000313" key="4">
    <source>
        <dbReference type="Proteomes" id="UP000587367"/>
    </source>
</evidence>
<dbReference type="RefSeq" id="WP_184559137.1">
    <property type="nucleotide sequence ID" value="NZ_JACHKS010000002.1"/>
</dbReference>
<gene>
    <name evidence="3" type="ORF">HNP24_003683</name>
</gene>
<dbReference type="Proteomes" id="UP000587367">
    <property type="component" value="Unassembled WGS sequence"/>
</dbReference>
<sequence length="55" mass="5880">MIQIILMLLGLAFSDNNANTPTTDQNNYQPATMNLSPESGSDTSGETGQILPPKK</sequence>
<keyword evidence="4" id="KW-1185">Reference proteome</keyword>
<organism evidence="3 4">
    <name type="scientific">Chryseobacterium sediminis</name>
    <dbReference type="NCBI Taxonomy" id="1679494"/>
    <lineage>
        <taxon>Bacteria</taxon>
        <taxon>Pseudomonadati</taxon>
        <taxon>Bacteroidota</taxon>
        <taxon>Flavobacteriia</taxon>
        <taxon>Flavobacteriales</taxon>
        <taxon>Weeksellaceae</taxon>
        <taxon>Chryseobacterium group</taxon>
        <taxon>Chryseobacterium</taxon>
    </lineage>
</organism>
<evidence type="ECO:0000256" key="1">
    <source>
        <dbReference type="SAM" id="MobiDB-lite"/>
    </source>
</evidence>
<feature type="region of interest" description="Disordered" evidence="1">
    <location>
        <begin position="15"/>
        <end position="55"/>
    </location>
</feature>
<evidence type="ECO:0000256" key="2">
    <source>
        <dbReference type="SAM" id="SignalP"/>
    </source>
</evidence>
<accession>A0ABR6Q407</accession>
<proteinExistence type="predicted"/>
<keyword evidence="2" id="KW-0732">Signal</keyword>
<dbReference type="EMBL" id="JACHKS010000002">
    <property type="protein sequence ID" value="MBB6332691.1"/>
    <property type="molecule type" value="Genomic_DNA"/>
</dbReference>